<keyword evidence="2" id="KW-1185">Reference proteome</keyword>
<reference evidence="1" key="2">
    <citation type="submission" date="2023-05" db="EMBL/GenBank/DDBJ databases">
        <authorList>
            <person name="Fouks B."/>
        </authorList>
    </citation>
    <scope>NUCLEOTIDE SEQUENCE</scope>
    <source>
        <strain evidence="1">Stay&amp;Tobe</strain>
        <tissue evidence="1">Testes</tissue>
    </source>
</reference>
<accession>A0AAD8AKC6</accession>
<evidence type="ECO:0000313" key="1">
    <source>
        <dbReference type="EMBL" id="KAJ9600256.1"/>
    </source>
</evidence>
<proteinExistence type="predicted"/>
<gene>
    <name evidence="1" type="ORF">L9F63_009432</name>
</gene>
<dbReference type="AlphaFoldDB" id="A0AAD8AKC6"/>
<evidence type="ECO:0000313" key="2">
    <source>
        <dbReference type="Proteomes" id="UP001233999"/>
    </source>
</evidence>
<reference evidence="1" key="1">
    <citation type="journal article" date="2023" name="IScience">
        <title>Live-bearing cockroach genome reveals convergent evolutionary mechanisms linked to viviparity in insects and beyond.</title>
        <authorList>
            <person name="Fouks B."/>
            <person name="Harrison M.C."/>
            <person name="Mikhailova A.A."/>
            <person name="Marchal E."/>
            <person name="English S."/>
            <person name="Carruthers M."/>
            <person name="Jennings E.C."/>
            <person name="Chiamaka E.L."/>
            <person name="Frigard R.A."/>
            <person name="Pippel M."/>
            <person name="Attardo G.M."/>
            <person name="Benoit J.B."/>
            <person name="Bornberg-Bauer E."/>
            <person name="Tobe S.S."/>
        </authorList>
    </citation>
    <scope>NUCLEOTIDE SEQUENCE</scope>
    <source>
        <strain evidence="1">Stay&amp;Tobe</strain>
    </source>
</reference>
<protein>
    <submittedName>
        <fullName evidence="1">Uncharacterized protein</fullName>
    </submittedName>
</protein>
<dbReference type="Proteomes" id="UP001233999">
    <property type="component" value="Unassembled WGS sequence"/>
</dbReference>
<comment type="caution">
    <text evidence="1">The sequence shown here is derived from an EMBL/GenBank/DDBJ whole genome shotgun (WGS) entry which is preliminary data.</text>
</comment>
<dbReference type="EMBL" id="JASPKZ010000435">
    <property type="protein sequence ID" value="KAJ9600256.1"/>
    <property type="molecule type" value="Genomic_DNA"/>
</dbReference>
<sequence length="105" mass="11803">MQQQITIAALAITYANDREAARRVIPSHCSFHLAVAVLLSTAAFVVTKPSWPLDTTDTCIFTCDYCYKGEVLLKCANECLDTEGEMTTIWHNTCPYFGQPIYFDK</sequence>
<organism evidence="1 2">
    <name type="scientific">Diploptera punctata</name>
    <name type="common">Pacific beetle cockroach</name>
    <dbReference type="NCBI Taxonomy" id="6984"/>
    <lineage>
        <taxon>Eukaryota</taxon>
        <taxon>Metazoa</taxon>
        <taxon>Ecdysozoa</taxon>
        <taxon>Arthropoda</taxon>
        <taxon>Hexapoda</taxon>
        <taxon>Insecta</taxon>
        <taxon>Pterygota</taxon>
        <taxon>Neoptera</taxon>
        <taxon>Polyneoptera</taxon>
        <taxon>Dictyoptera</taxon>
        <taxon>Blattodea</taxon>
        <taxon>Blaberoidea</taxon>
        <taxon>Blaberidae</taxon>
        <taxon>Diplopterinae</taxon>
        <taxon>Diploptera</taxon>
    </lineage>
</organism>
<name>A0AAD8AKC6_DIPPU</name>